<evidence type="ECO:0000313" key="1">
    <source>
        <dbReference type="Proteomes" id="UP000095283"/>
    </source>
</evidence>
<protein>
    <submittedName>
        <fullName evidence="2">ICA69 domain-containing protein</fullName>
    </submittedName>
</protein>
<evidence type="ECO:0000313" key="2">
    <source>
        <dbReference type="WBParaSite" id="Hba_01070"/>
    </source>
</evidence>
<organism evidence="1 2">
    <name type="scientific">Heterorhabditis bacteriophora</name>
    <name type="common">Entomopathogenic nematode worm</name>
    <dbReference type="NCBI Taxonomy" id="37862"/>
    <lineage>
        <taxon>Eukaryota</taxon>
        <taxon>Metazoa</taxon>
        <taxon>Ecdysozoa</taxon>
        <taxon>Nematoda</taxon>
        <taxon>Chromadorea</taxon>
        <taxon>Rhabditida</taxon>
        <taxon>Rhabditina</taxon>
        <taxon>Rhabditomorpha</taxon>
        <taxon>Strongyloidea</taxon>
        <taxon>Heterorhabditidae</taxon>
        <taxon>Heterorhabditis</taxon>
    </lineage>
</organism>
<name>A0A1I7W8U6_HETBA</name>
<reference evidence="2" key="1">
    <citation type="submission" date="2016-11" db="UniProtKB">
        <authorList>
            <consortium name="WormBaseParasite"/>
        </authorList>
    </citation>
    <scope>IDENTIFICATION</scope>
</reference>
<dbReference type="AlphaFoldDB" id="A0A1I7W8U6"/>
<accession>A0A1I7W8U6</accession>
<dbReference type="Proteomes" id="UP000095283">
    <property type="component" value="Unplaced"/>
</dbReference>
<sequence length="96" mass="10620">MDLDLNMDFFLNGDDPTLGMVLAGDDSSLWEHFDSPLLSDEGNNLEPALRANPASISLSASSFSVPSSSTQPAQSNSPVLKISRQWLYIYIYIYIF</sequence>
<keyword evidence="1" id="KW-1185">Reference proteome</keyword>
<proteinExistence type="predicted"/>
<dbReference type="WBParaSite" id="Hba_01070">
    <property type="protein sequence ID" value="Hba_01070"/>
    <property type="gene ID" value="Hba_01070"/>
</dbReference>